<keyword evidence="6" id="KW-0001">2Fe-2S</keyword>
<dbReference type="NCBIfam" id="TIGR00125">
    <property type="entry name" value="cyt_tran_rel"/>
    <property type="match status" value="1"/>
</dbReference>
<dbReference type="GO" id="GO:0004306">
    <property type="term" value="F:ethanolamine-phosphate cytidylyltransferase activity"/>
    <property type="evidence" value="ECO:0007669"/>
    <property type="project" value="UniProtKB-EC"/>
</dbReference>
<evidence type="ECO:0000256" key="13">
    <source>
        <dbReference type="ARBA" id="ARBA00023284"/>
    </source>
</evidence>
<evidence type="ECO:0000256" key="1">
    <source>
        <dbReference type="ARBA" id="ARBA00005189"/>
    </source>
</evidence>
<dbReference type="InterPro" id="IPR004821">
    <property type="entry name" value="Cyt_trans-like"/>
</dbReference>
<keyword evidence="3" id="KW-0444">Lipid biosynthesis</keyword>
<dbReference type="InterPro" id="IPR036249">
    <property type="entry name" value="Thioredoxin-like_sf"/>
</dbReference>
<evidence type="ECO:0000256" key="11">
    <source>
        <dbReference type="ARBA" id="ARBA00023209"/>
    </source>
</evidence>
<accession>A0A6V8HKE9</accession>
<dbReference type="GO" id="GO:0044571">
    <property type="term" value="P:[2Fe-2S] cluster assembly"/>
    <property type="evidence" value="ECO:0007669"/>
    <property type="project" value="UniProtKB-ARBA"/>
</dbReference>
<evidence type="ECO:0000256" key="18">
    <source>
        <dbReference type="SAM" id="MobiDB-lite"/>
    </source>
</evidence>
<gene>
    <name evidence="21" type="ORF">TCE0_034r09874</name>
</gene>
<protein>
    <recommendedName>
        <fullName evidence="17">Monothiol glutaredoxin-5, mitochondrial</fullName>
        <ecNumber evidence="15">2.7.7.14</ecNumber>
    </recommendedName>
    <alternativeName>
        <fullName evidence="16">CTP:phosphoethanolamine cytidylyltransferase</fullName>
    </alternativeName>
</protein>
<dbReference type="SUPFAM" id="SSF52374">
    <property type="entry name" value="Nucleotidylyl transferase"/>
    <property type="match status" value="2"/>
</dbReference>
<dbReference type="Gene3D" id="3.40.50.620">
    <property type="entry name" value="HUPs"/>
    <property type="match status" value="2"/>
</dbReference>
<evidence type="ECO:0000256" key="4">
    <source>
        <dbReference type="ARBA" id="ARBA00022679"/>
    </source>
</evidence>
<comment type="similarity">
    <text evidence="2">Belongs to the cytidylyltransferase family.</text>
</comment>
<sequence>MFSRFALRQPSRAIAAASTATRAPSPWSLASSSPAALHFRRLLSTETRAAIDKAVESAPVVLFMKGTPETPQCGFSRASIQILGLQGVDPKKFTAFNVLEDPELRQGIKEYSDWPTIPQLYVDKEFVGGCDILMSMHQNGELAKLLEEKNVLVATEDKPPRTTLLTPPISLLALLLLASSKSLTTPATMTLRNFASVLVNKSAKAVLHTAGDEIRPCETDLMPDPEIPQPGQWPVDPQEDVPISKDRIWVDGCFDFSHHGHAGAMLQARKLGKELYVGIHSDEAILENKGPTVMTLSERVAAVEACRWATKSIPHAPYVTMLPWISHYGCQYVVHGDDITSDSNGEDCYRFVKAAGRFLVVKRTPGISTTDLVGRMLLCTKNHFVKSVKDILEGNEGSDNAEDRKAHGADLMQRLRDYATDESGHQPGPEVWLWNGSDTAKIDQVVEQAGKFEALINGVSSRPGQRIVYVDGGFDLFSSGHIEFLRRVWDLEEAEGRKNGWYEESAKQKRIAEQGADYGPAYIIAGIHDDSVINHWKGLNYPIMNIFERGLCVLQCKYINTIVFSTPFTPTESFLQAMPWGVPDVVYHGPTTFIPLTYDPYVAPKQMGIFREVESHPFQHVNAGEIVERILKSRSAYEERQRAKLQKGVVEQDAREKELASQGSNPGPQ</sequence>
<dbReference type="PROSITE" id="PS51354">
    <property type="entry name" value="GLUTAREDOXIN_2"/>
    <property type="match status" value="1"/>
</dbReference>
<keyword evidence="4" id="KW-0808">Transferase</keyword>
<dbReference type="SUPFAM" id="SSF52833">
    <property type="entry name" value="Thioredoxin-like"/>
    <property type="match status" value="1"/>
</dbReference>
<dbReference type="UniPathway" id="UPA00558">
    <property type="reaction ID" value="UER00742"/>
</dbReference>
<keyword evidence="8" id="KW-0408">Iron</keyword>
<feature type="domain" description="Glutaredoxin" evidence="19">
    <location>
        <begin position="60"/>
        <end position="127"/>
    </location>
</feature>
<evidence type="ECO:0000256" key="8">
    <source>
        <dbReference type="ARBA" id="ARBA00023004"/>
    </source>
</evidence>
<evidence type="ECO:0000256" key="16">
    <source>
        <dbReference type="ARBA" id="ARBA00031473"/>
    </source>
</evidence>
<evidence type="ECO:0000256" key="6">
    <source>
        <dbReference type="ARBA" id="ARBA00022714"/>
    </source>
</evidence>
<dbReference type="GO" id="GO:0005737">
    <property type="term" value="C:cytoplasm"/>
    <property type="evidence" value="ECO:0007669"/>
    <property type="project" value="TreeGrafter"/>
</dbReference>
<dbReference type="PANTHER" id="PTHR45780">
    <property type="entry name" value="ETHANOLAMINE-PHOSPHATE CYTIDYLYLTRANSFERASE"/>
    <property type="match status" value="1"/>
</dbReference>
<evidence type="ECO:0000313" key="22">
    <source>
        <dbReference type="Proteomes" id="UP000053095"/>
    </source>
</evidence>
<dbReference type="GO" id="GO:0006646">
    <property type="term" value="P:phosphatidylethanolamine biosynthetic process"/>
    <property type="evidence" value="ECO:0007669"/>
    <property type="project" value="UniProtKB-UniPathway"/>
</dbReference>
<dbReference type="NCBIfam" id="TIGR00365">
    <property type="entry name" value="Grx4 family monothiol glutaredoxin"/>
    <property type="match status" value="1"/>
</dbReference>
<dbReference type="PANTHER" id="PTHR45780:SF2">
    <property type="entry name" value="ETHANOLAMINE-PHOSPHATE CYTIDYLYLTRANSFERASE"/>
    <property type="match status" value="1"/>
</dbReference>
<dbReference type="InterPro" id="IPR004480">
    <property type="entry name" value="Monothiol_GRX-rel"/>
</dbReference>
<dbReference type="GO" id="GO:0051537">
    <property type="term" value="F:2 iron, 2 sulfur cluster binding"/>
    <property type="evidence" value="ECO:0007669"/>
    <property type="project" value="UniProtKB-KW"/>
</dbReference>
<evidence type="ECO:0000256" key="3">
    <source>
        <dbReference type="ARBA" id="ARBA00022516"/>
    </source>
</evidence>
<comment type="caution">
    <text evidence="21">The sequence shown here is derived from an EMBL/GenBank/DDBJ whole genome shotgun (WGS) entry which is preliminary data.</text>
</comment>
<evidence type="ECO:0000256" key="2">
    <source>
        <dbReference type="ARBA" id="ARBA00010101"/>
    </source>
</evidence>
<evidence type="ECO:0000256" key="15">
    <source>
        <dbReference type="ARBA" id="ARBA00024221"/>
    </source>
</evidence>
<dbReference type="GO" id="GO:0015036">
    <property type="term" value="F:disulfide oxidoreductase activity"/>
    <property type="evidence" value="ECO:0007669"/>
    <property type="project" value="UniProtKB-ARBA"/>
</dbReference>
<dbReference type="CDD" id="cd03028">
    <property type="entry name" value="GRX_PICOT_like"/>
    <property type="match status" value="1"/>
</dbReference>
<dbReference type="FunFam" id="3.40.30.10:FF:000005">
    <property type="entry name" value="Glutaredoxin 5"/>
    <property type="match status" value="1"/>
</dbReference>
<dbReference type="InterPro" id="IPR041723">
    <property type="entry name" value="CCT"/>
</dbReference>
<comment type="pathway">
    <text evidence="1">Lipid metabolism.</text>
</comment>
<dbReference type="InterPro" id="IPR002109">
    <property type="entry name" value="Glutaredoxin"/>
</dbReference>
<evidence type="ECO:0000256" key="10">
    <source>
        <dbReference type="ARBA" id="ARBA00023098"/>
    </source>
</evidence>
<evidence type="ECO:0000256" key="12">
    <source>
        <dbReference type="ARBA" id="ARBA00023264"/>
    </source>
</evidence>
<dbReference type="AlphaFoldDB" id="A0A6V8HKE9"/>
<keyword evidence="13" id="KW-0676">Redox-active center</keyword>
<feature type="compositionally biased region" description="Basic and acidic residues" evidence="18">
    <location>
        <begin position="650"/>
        <end position="659"/>
    </location>
</feature>
<feature type="domain" description="Cytidyltransferase-like" evidence="20">
    <location>
        <begin position="250"/>
        <end position="373"/>
    </location>
</feature>
<keyword evidence="9" id="KW-0411">Iron-sulfur</keyword>
<dbReference type="Proteomes" id="UP000053095">
    <property type="component" value="Unassembled WGS sequence"/>
</dbReference>
<evidence type="ECO:0000256" key="17">
    <source>
        <dbReference type="ARBA" id="ARBA00067618"/>
    </source>
</evidence>
<reference evidence="22" key="1">
    <citation type="journal article" date="2015" name="Genome Announc.">
        <title>Draft genome sequence of Talaromyces cellulolyticus strain Y-94, a source of lignocellulosic biomass-degrading enzymes.</title>
        <authorList>
            <person name="Fujii T."/>
            <person name="Koike H."/>
            <person name="Sawayama S."/>
            <person name="Yano S."/>
            <person name="Inoue H."/>
        </authorList>
    </citation>
    <scope>NUCLEOTIDE SEQUENCE [LARGE SCALE GENOMIC DNA]</scope>
    <source>
        <strain evidence="22">Y-94</strain>
    </source>
</reference>
<feature type="region of interest" description="Disordered" evidence="18">
    <location>
        <begin position="644"/>
        <end position="669"/>
    </location>
</feature>
<name>A0A6V8HKE9_TALPI</name>
<dbReference type="CDD" id="cd02174">
    <property type="entry name" value="CCT"/>
    <property type="match status" value="1"/>
</dbReference>
<comment type="pathway">
    <text evidence="14">Phospholipid metabolism; phosphatidylethanolamine biosynthesis; phosphatidylethanolamine from ethanolamine: step 2/3.</text>
</comment>
<evidence type="ECO:0000313" key="21">
    <source>
        <dbReference type="EMBL" id="GAM38824.1"/>
    </source>
</evidence>
<dbReference type="Pfam" id="PF01467">
    <property type="entry name" value="CTP_transf_like"/>
    <property type="match status" value="1"/>
</dbReference>
<evidence type="ECO:0000256" key="5">
    <source>
        <dbReference type="ARBA" id="ARBA00022695"/>
    </source>
</evidence>
<dbReference type="Gene3D" id="3.40.30.10">
    <property type="entry name" value="Glutaredoxin"/>
    <property type="match status" value="1"/>
</dbReference>
<keyword evidence="12" id="KW-1208">Phospholipid metabolism</keyword>
<keyword evidence="5" id="KW-0548">Nucleotidyltransferase</keyword>
<evidence type="ECO:0000259" key="20">
    <source>
        <dbReference type="Pfam" id="PF01467"/>
    </source>
</evidence>
<organism evidence="21 22">
    <name type="scientific">Talaromyces pinophilus</name>
    <name type="common">Penicillium pinophilum</name>
    <dbReference type="NCBI Taxonomy" id="128442"/>
    <lineage>
        <taxon>Eukaryota</taxon>
        <taxon>Fungi</taxon>
        <taxon>Dikarya</taxon>
        <taxon>Ascomycota</taxon>
        <taxon>Pezizomycotina</taxon>
        <taxon>Eurotiomycetes</taxon>
        <taxon>Eurotiomycetidae</taxon>
        <taxon>Eurotiales</taxon>
        <taxon>Trichocomaceae</taxon>
        <taxon>Talaromyces</taxon>
        <taxon>Talaromyces sect. Talaromyces</taxon>
    </lineage>
</organism>
<evidence type="ECO:0000259" key="19">
    <source>
        <dbReference type="Pfam" id="PF00462"/>
    </source>
</evidence>
<proteinExistence type="inferred from homology"/>
<dbReference type="Pfam" id="PF00462">
    <property type="entry name" value="Glutaredoxin"/>
    <property type="match status" value="1"/>
</dbReference>
<dbReference type="EMBL" id="DF933830">
    <property type="protein sequence ID" value="GAM38824.1"/>
    <property type="molecule type" value="Genomic_DNA"/>
</dbReference>
<keyword evidence="10" id="KW-0443">Lipid metabolism</keyword>
<evidence type="ECO:0000256" key="7">
    <source>
        <dbReference type="ARBA" id="ARBA00022723"/>
    </source>
</evidence>
<keyword evidence="22" id="KW-1185">Reference proteome</keyword>
<evidence type="ECO:0000256" key="14">
    <source>
        <dbReference type="ARBA" id="ARBA00024191"/>
    </source>
</evidence>
<dbReference type="EC" id="2.7.7.14" evidence="15"/>
<dbReference type="InterPro" id="IPR033658">
    <property type="entry name" value="GRX_PICOT-like"/>
</dbReference>
<evidence type="ECO:0000256" key="9">
    <source>
        <dbReference type="ARBA" id="ARBA00023014"/>
    </source>
</evidence>
<keyword evidence="7" id="KW-0479">Metal-binding</keyword>
<dbReference type="InterPro" id="IPR044608">
    <property type="entry name" value="Ect1/PCYT2"/>
</dbReference>
<dbReference type="InterPro" id="IPR014729">
    <property type="entry name" value="Rossmann-like_a/b/a_fold"/>
</dbReference>
<dbReference type="GO" id="GO:0046872">
    <property type="term" value="F:metal ion binding"/>
    <property type="evidence" value="ECO:0007669"/>
    <property type="project" value="UniProtKB-KW"/>
</dbReference>
<keyword evidence="11" id="KW-0594">Phospholipid biosynthesis</keyword>